<dbReference type="AlphaFoldDB" id="A0A2S7KRF5"/>
<dbReference type="GO" id="GO:0046872">
    <property type="term" value="F:metal ion binding"/>
    <property type="evidence" value="ECO:0007669"/>
    <property type="project" value="UniProtKB-KW"/>
</dbReference>
<dbReference type="PANTHER" id="PTHR12001">
    <property type="entry name" value="GERANYLGERANYL PYROPHOSPHATE SYNTHASE"/>
    <property type="match status" value="1"/>
</dbReference>
<proteinExistence type="inferred from homology"/>
<keyword evidence="4" id="KW-0479">Metal-binding</keyword>
<gene>
    <name evidence="7" type="ORF">BST85_10185</name>
</gene>
<evidence type="ECO:0000256" key="4">
    <source>
        <dbReference type="ARBA" id="ARBA00022723"/>
    </source>
</evidence>
<dbReference type="Pfam" id="PF00348">
    <property type="entry name" value="polyprenyl_synt"/>
    <property type="match status" value="1"/>
</dbReference>
<dbReference type="GO" id="GO:0004659">
    <property type="term" value="F:prenyltransferase activity"/>
    <property type="evidence" value="ECO:0007669"/>
    <property type="project" value="InterPro"/>
</dbReference>
<sequence length="324" mass="36587">MESLNTYRTQLETYLDKQVEKEEPQQLYDPIRYILSLGGKRLRPTLTLMAAEIFGSKSQKAIPAALAVELFHNFSLIHDDIMDEAPLRRGKETVHQKWDLNTGILSGDAMLILAYQLFEQYEPALFRDLAVLFSQTAIEVCEGQQYDMDFETRDDVSIPEYLRMIEFKTAVLVGASLKMGALVAGATEESANSIYHFGRLLGLAFQLQDDYLDAFGDPEKFGKQVGGDIISNKKTYLYLKALELSAPADGESLRQLYSVQPADPSEKVDTVMDLFVQSGADKAIQKAVEYFTIKANEELDNIDLSDQAKQQFRDFGLWLMNRST</sequence>
<dbReference type="Proteomes" id="UP000239800">
    <property type="component" value="Unassembled WGS sequence"/>
</dbReference>
<evidence type="ECO:0000256" key="6">
    <source>
        <dbReference type="RuleBase" id="RU004466"/>
    </source>
</evidence>
<comment type="caution">
    <text evidence="7">The sequence shown here is derived from an EMBL/GenBank/DDBJ whole genome shotgun (WGS) entry which is preliminary data.</text>
</comment>
<organism evidence="7 8">
    <name type="scientific">Aureitalea marina</name>
    <dbReference type="NCBI Taxonomy" id="930804"/>
    <lineage>
        <taxon>Bacteria</taxon>
        <taxon>Pseudomonadati</taxon>
        <taxon>Bacteroidota</taxon>
        <taxon>Flavobacteriia</taxon>
        <taxon>Flavobacteriales</taxon>
        <taxon>Flavobacteriaceae</taxon>
        <taxon>Aureitalea</taxon>
    </lineage>
</organism>
<keyword evidence="8" id="KW-1185">Reference proteome</keyword>
<evidence type="ECO:0000313" key="7">
    <source>
        <dbReference type="EMBL" id="PQB05209.1"/>
    </source>
</evidence>
<dbReference type="Gene3D" id="1.10.600.10">
    <property type="entry name" value="Farnesyl Diphosphate Synthase"/>
    <property type="match status" value="1"/>
</dbReference>
<evidence type="ECO:0000256" key="3">
    <source>
        <dbReference type="ARBA" id="ARBA00022679"/>
    </source>
</evidence>
<dbReference type="RefSeq" id="WP_104813144.1">
    <property type="nucleotide sequence ID" value="NZ_MQUB01000001.1"/>
</dbReference>
<name>A0A2S7KRF5_9FLAO</name>
<dbReference type="OrthoDB" id="9805316at2"/>
<dbReference type="InterPro" id="IPR000092">
    <property type="entry name" value="Polyprenyl_synt"/>
</dbReference>
<dbReference type="SFLD" id="SFLDS00005">
    <property type="entry name" value="Isoprenoid_Synthase_Type_I"/>
    <property type="match status" value="1"/>
</dbReference>
<keyword evidence="3 6" id="KW-0808">Transferase</keyword>
<dbReference type="GO" id="GO:0008299">
    <property type="term" value="P:isoprenoid biosynthetic process"/>
    <property type="evidence" value="ECO:0007669"/>
    <property type="project" value="InterPro"/>
</dbReference>
<dbReference type="PROSITE" id="PS00723">
    <property type="entry name" value="POLYPRENYL_SYNTHASE_1"/>
    <property type="match status" value="1"/>
</dbReference>
<protein>
    <submittedName>
        <fullName evidence="7">Polyprenyl synthetase</fullName>
    </submittedName>
</protein>
<dbReference type="CDD" id="cd00685">
    <property type="entry name" value="Trans_IPPS_HT"/>
    <property type="match status" value="1"/>
</dbReference>
<dbReference type="PROSITE" id="PS00444">
    <property type="entry name" value="POLYPRENYL_SYNTHASE_2"/>
    <property type="match status" value="1"/>
</dbReference>
<reference evidence="7 8" key="1">
    <citation type="submission" date="2016-11" db="EMBL/GenBank/DDBJ databases">
        <title>Trade-off between light-utilization and light-protection in marine flavobacteria.</title>
        <authorList>
            <person name="Kumagai Y."/>
        </authorList>
    </citation>
    <scope>NUCLEOTIDE SEQUENCE [LARGE SCALE GENOMIC DNA]</scope>
    <source>
        <strain evidence="7 8">NBRC 107741</strain>
    </source>
</reference>
<evidence type="ECO:0000256" key="2">
    <source>
        <dbReference type="ARBA" id="ARBA00006706"/>
    </source>
</evidence>
<dbReference type="InterPro" id="IPR033749">
    <property type="entry name" value="Polyprenyl_synt_CS"/>
</dbReference>
<keyword evidence="5" id="KW-0460">Magnesium</keyword>
<evidence type="ECO:0000313" key="8">
    <source>
        <dbReference type="Proteomes" id="UP000239800"/>
    </source>
</evidence>
<evidence type="ECO:0000256" key="1">
    <source>
        <dbReference type="ARBA" id="ARBA00001946"/>
    </source>
</evidence>
<comment type="cofactor">
    <cofactor evidence="1">
        <name>Mg(2+)</name>
        <dbReference type="ChEBI" id="CHEBI:18420"/>
    </cofactor>
</comment>
<dbReference type="SFLD" id="SFLDG01017">
    <property type="entry name" value="Polyprenyl_Transferase_Like"/>
    <property type="match status" value="1"/>
</dbReference>
<evidence type="ECO:0000256" key="5">
    <source>
        <dbReference type="ARBA" id="ARBA00022842"/>
    </source>
</evidence>
<dbReference type="PANTHER" id="PTHR12001:SF85">
    <property type="entry name" value="SHORT CHAIN ISOPRENYL DIPHOSPHATE SYNTHASE"/>
    <property type="match status" value="1"/>
</dbReference>
<dbReference type="InterPro" id="IPR008949">
    <property type="entry name" value="Isoprenoid_synthase_dom_sf"/>
</dbReference>
<accession>A0A2S7KRF5</accession>
<comment type="similarity">
    <text evidence="2 6">Belongs to the FPP/GGPP synthase family.</text>
</comment>
<dbReference type="SUPFAM" id="SSF48576">
    <property type="entry name" value="Terpenoid synthases"/>
    <property type="match status" value="1"/>
</dbReference>
<dbReference type="EMBL" id="MQUB01000001">
    <property type="protein sequence ID" value="PQB05209.1"/>
    <property type="molecule type" value="Genomic_DNA"/>
</dbReference>